<protein>
    <recommendedName>
        <fullName evidence="4">Guanylate cyclase domain-containing protein</fullName>
    </recommendedName>
</protein>
<dbReference type="AlphaFoldDB" id="A0A3L7A9S5"/>
<name>A0A3L7A9S5_9MICO</name>
<gene>
    <name evidence="2" type="ORF">D9V32_05630</name>
</gene>
<organism evidence="2 3">
    <name type="scientific">Mycetocola tolaasinivorans</name>
    <dbReference type="NCBI Taxonomy" id="76635"/>
    <lineage>
        <taxon>Bacteria</taxon>
        <taxon>Bacillati</taxon>
        <taxon>Actinomycetota</taxon>
        <taxon>Actinomycetes</taxon>
        <taxon>Micrococcales</taxon>
        <taxon>Microbacteriaceae</taxon>
        <taxon>Mycetocola</taxon>
    </lineage>
</organism>
<dbReference type="RefSeq" id="WP_121647932.1">
    <property type="nucleotide sequence ID" value="NZ_RCUX01000004.1"/>
</dbReference>
<evidence type="ECO:0000256" key="1">
    <source>
        <dbReference type="SAM" id="MobiDB-lite"/>
    </source>
</evidence>
<feature type="compositionally biased region" description="Polar residues" evidence="1">
    <location>
        <begin position="305"/>
        <end position="314"/>
    </location>
</feature>
<evidence type="ECO:0000313" key="2">
    <source>
        <dbReference type="EMBL" id="RLP76351.1"/>
    </source>
</evidence>
<evidence type="ECO:0008006" key="4">
    <source>
        <dbReference type="Google" id="ProtNLM"/>
    </source>
</evidence>
<sequence>MASQNARAKSILFLSADLVGSTSYKQEKDGWQLIFLGFYREFPQMLGNVYREHQKLHEGKLEFTLWKAIGDELIFEVPVTSEADISDAVRVWLKAMEDYESDSLRESKLALKGGAFIATFPGPDSESSIPRAPDVEVSDNPVVILNDEALKGKKSHTRFLYDYFGPSVDTGFRIAGHASRRYFTMTVEVIWAIAKIAHSSESSTELDTRHHVRDVVFRGREFLKGVWRGQEYPIFAIDRECETTLNKAFATLNGKEISSKDIAHVCEACSETDGWPSKVYLPNAQTEIFRTPPQDAMKKLRETATDVTPKTQPSEDGEALEEDAPLG</sequence>
<proteinExistence type="predicted"/>
<feature type="region of interest" description="Disordered" evidence="1">
    <location>
        <begin position="300"/>
        <end position="327"/>
    </location>
</feature>
<feature type="compositionally biased region" description="Acidic residues" evidence="1">
    <location>
        <begin position="315"/>
        <end position="327"/>
    </location>
</feature>
<comment type="caution">
    <text evidence="2">The sequence shown here is derived from an EMBL/GenBank/DDBJ whole genome shotgun (WGS) entry which is preliminary data.</text>
</comment>
<reference evidence="2 3" key="1">
    <citation type="submission" date="2018-10" db="EMBL/GenBank/DDBJ databases">
        <authorList>
            <person name="Li J."/>
        </authorList>
    </citation>
    <scope>NUCLEOTIDE SEQUENCE [LARGE SCALE GENOMIC DNA]</scope>
    <source>
        <strain evidence="2 3">IF 016277</strain>
    </source>
</reference>
<accession>A0A3L7A9S5</accession>
<dbReference type="EMBL" id="RCUX01000004">
    <property type="protein sequence ID" value="RLP76351.1"/>
    <property type="molecule type" value="Genomic_DNA"/>
</dbReference>
<dbReference type="Proteomes" id="UP000272503">
    <property type="component" value="Unassembled WGS sequence"/>
</dbReference>
<keyword evidence="3" id="KW-1185">Reference proteome</keyword>
<dbReference type="OrthoDB" id="6086824at2"/>
<evidence type="ECO:0000313" key="3">
    <source>
        <dbReference type="Proteomes" id="UP000272503"/>
    </source>
</evidence>